<dbReference type="Gene3D" id="3.20.20.140">
    <property type="entry name" value="Metal-dependent hydrolases"/>
    <property type="match status" value="1"/>
</dbReference>
<dbReference type="InterPro" id="IPR001365">
    <property type="entry name" value="A_deaminase_dom"/>
</dbReference>
<comment type="cofactor">
    <cofactor evidence="1">
        <name>Zn(2+)</name>
        <dbReference type="ChEBI" id="CHEBI:29105"/>
    </cofactor>
</comment>
<evidence type="ECO:0000313" key="7">
    <source>
        <dbReference type="EMBL" id="CAF4212974.1"/>
    </source>
</evidence>
<dbReference type="EMBL" id="CAJNOK010026734">
    <property type="protein sequence ID" value="CAF1407827.1"/>
    <property type="molecule type" value="Genomic_DNA"/>
</dbReference>
<dbReference type="CDD" id="cd00603">
    <property type="entry name" value="IPT_PCSR"/>
    <property type="match status" value="1"/>
</dbReference>
<dbReference type="AlphaFoldDB" id="A0A8S2FB13"/>
<dbReference type="PANTHER" id="PTHR11409:SF39">
    <property type="entry name" value="ADENOSINE DEAMINASE 2"/>
    <property type="match status" value="1"/>
</dbReference>
<feature type="domain" description="Adenosine deaminase" evidence="4">
    <location>
        <begin position="280"/>
        <end position="409"/>
    </location>
</feature>
<sequence>SLPLPFNQYAYMLARDNIRQHDLAFQSKNNLNVKENVVNLYFELLKSHEFNDTTEYFYPSQPIETEVINITNRPLYRFLKLLPKGGNLHIHENQILDRKRLLEVIQNSSEYELLHICDQSSCETEKYYLKYFKSNIPQGWTKVKGSNWTISDIVRKTTLTGILNDLNTPIYATDTAGRWSTANKYGVFNFYSDLVKHNATRFHYMKAVLDSSLEENVQLLELRRGSFGSLFYFNSSGSRISISATDELDLLTDFKKDYMEKNPKLIDFVFLLYNSRSAPKENIKNEVDKVIDIQRLYPDFIRGYDLVGEEDHGHTLLFHSDSLIHAFNHSQNSGGSFNLLFHAGETNWPEDHLSSNDDVSTFENIYDALVLRTHRIGHGLSLAKRPDMYQYIRDRQIAIEICPASNQLLDWASIMGWDSNVRGGLIDFCCLLIGYVADLRNHPGIVYHRSGIPIVLSGDDPGSFGYNQLTVDFYLASMAWGLNLADLKQFAWNSIEYSTLPESRKKEGFTKWTNEWNLFIDSVHESACNHEFTNVVHVSTIFPQYGPNNLSINVTLYGSGYESSLCKKIICKFGDTETEGIFFDINEILCPTPIKNGDLSNVPVSITIDGTPIATNLSYSFVSSLIVTDDNSIISSELAAVGNVNKNLIVGILMLVFSLTIV</sequence>
<dbReference type="EMBL" id="CAJOBA010048471">
    <property type="protein sequence ID" value="CAF4212974.1"/>
    <property type="molecule type" value="Genomic_DNA"/>
</dbReference>
<evidence type="ECO:0000259" key="4">
    <source>
        <dbReference type="Pfam" id="PF00962"/>
    </source>
</evidence>
<dbReference type="GO" id="GO:0006154">
    <property type="term" value="P:adenosine catabolic process"/>
    <property type="evidence" value="ECO:0007669"/>
    <property type="project" value="TreeGrafter"/>
</dbReference>
<proteinExistence type="predicted"/>
<dbReference type="SUPFAM" id="SSF81296">
    <property type="entry name" value="E set domains"/>
    <property type="match status" value="1"/>
</dbReference>
<dbReference type="Gene3D" id="2.60.40.10">
    <property type="entry name" value="Immunoglobulins"/>
    <property type="match status" value="1"/>
</dbReference>
<evidence type="ECO:0000313" key="6">
    <source>
        <dbReference type="EMBL" id="CAF1407827.1"/>
    </source>
</evidence>
<dbReference type="GO" id="GO:0046103">
    <property type="term" value="P:inosine biosynthetic process"/>
    <property type="evidence" value="ECO:0007669"/>
    <property type="project" value="TreeGrafter"/>
</dbReference>
<dbReference type="GO" id="GO:0004000">
    <property type="term" value="F:adenosine deaminase activity"/>
    <property type="evidence" value="ECO:0007669"/>
    <property type="project" value="TreeGrafter"/>
</dbReference>
<dbReference type="InterPro" id="IPR002909">
    <property type="entry name" value="IPT_dom"/>
</dbReference>
<dbReference type="InterPro" id="IPR013783">
    <property type="entry name" value="Ig-like_fold"/>
</dbReference>
<reference evidence="6" key="1">
    <citation type="submission" date="2021-02" db="EMBL/GenBank/DDBJ databases">
        <authorList>
            <person name="Nowell W R."/>
        </authorList>
    </citation>
    <scope>NUCLEOTIDE SEQUENCE</scope>
</reference>
<feature type="domain" description="IPT/TIG" evidence="5">
    <location>
        <begin position="538"/>
        <end position="617"/>
    </location>
</feature>
<feature type="non-terminal residue" evidence="6">
    <location>
        <position position="1"/>
    </location>
</feature>
<dbReference type="Pfam" id="PF01833">
    <property type="entry name" value="TIG"/>
    <property type="match status" value="1"/>
</dbReference>
<dbReference type="GO" id="GO:0046872">
    <property type="term" value="F:metal ion binding"/>
    <property type="evidence" value="ECO:0007669"/>
    <property type="project" value="UniProtKB-KW"/>
</dbReference>
<evidence type="ECO:0000256" key="2">
    <source>
        <dbReference type="ARBA" id="ARBA00022723"/>
    </source>
</evidence>
<accession>A0A8S2FB13</accession>
<dbReference type="InterPro" id="IPR032466">
    <property type="entry name" value="Metal_Hydrolase"/>
</dbReference>
<evidence type="ECO:0000313" key="8">
    <source>
        <dbReference type="Proteomes" id="UP000677228"/>
    </source>
</evidence>
<name>A0A8S2FB13_9BILA</name>
<dbReference type="InterPro" id="IPR006330">
    <property type="entry name" value="Ado/ade_deaminase"/>
</dbReference>
<dbReference type="Proteomes" id="UP000677228">
    <property type="component" value="Unassembled WGS sequence"/>
</dbReference>
<comment type="caution">
    <text evidence="6">The sequence shown here is derived from an EMBL/GenBank/DDBJ whole genome shotgun (WGS) entry which is preliminary data.</text>
</comment>
<dbReference type="PANTHER" id="PTHR11409">
    <property type="entry name" value="ADENOSINE DEAMINASE"/>
    <property type="match status" value="1"/>
</dbReference>
<evidence type="ECO:0000259" key="5">
    <source>
        <dbReference type="Pfam" id="PF01833"/>
    </source>
</evidence>
<dbReference type="Proteomes" id="UP000682733">
    <property type="component" value="Unassembled WGS sequence"/>
</dbReference>
<evidence type="ECO:0000256" key="3">
    <source>
        <dbReference type="ARBA" id="ARBA00022801"/>
    </source>
</evidence>
<organism evidence="6 8">
    <name type="scientific">Didymodactylos carnosus</name>
    <dbReference type="NCBI Taxonomy" id="1234261"/>
    <lineage>
        <taxon>Eukaryota</taxon>
        <taxon>Metazoa</taxon>
        <taxon>Spiralia</taxon>
        <taxon>Gnathifera</taxon>
        <taxon>Rotifera</taxon>
        <taxon>Eurotatoria</taxon>
        <taxon>Bdelloidea</taxon>
        <taxon>Philodinida</taxon>
        <taxon>Philodinidae</taxon>
        <taxon>Didymodactylos</taxon>
    </lineage>
</organism>
<keyword evidence="3" id="KW-0378">Hydrolase</keyword>
<protein>
    <recommendedName>
        <fullName evidence="9">Adenosine deaminase</fullName>
    </recommendedName>
</protein>
<dbReference type="SUPFAM" id="SSF51556">
    <property type="entry name" value="Metallo-dependent hydrolases"/>
    <property type="match status" value="1"/>
</dbReference>
<evidence type="ECO:0000256" key="1">
    <source>
        <dbReference type="ARBA" id="ARBA00001947"/>
    </source>
</evidence>
<gene>
    <name evidence="6" type="ORF">OVA965_LOCUS33268</name>
    <name evidence="7" type="ORF">TMI583_LOCUS34149</name>
</gene>
<keyword evidence="2" id="KW-0479">Metal-binding</keyword>
<dbReference type="Pfam" id="PF00962">
    <property type="entry name" value="A_deaminase"/>
    <property type="match status" value="1"/>
</dbReference>
<dbReference type="InterPro" id="IPR014756">
    <property type="entry name" value="Ig_E-set"/>
</dbReference>
<evidence type="ECO:0008006" key="9">
    <source>
        <dbReference type="Google" id="ProtNLM"/>
    </source>
</evidence>